<evidence type="ECO:0000313" key="7">
    <source>
        <dbReference type="EMBL" id="CAD7645386.1"/>
    </source>
</evidence>
<dbReference type="InterPro" id="IPR000203">
    <property type="entry name" value="GPS"/>
</dbReference>
<protein>
    <recommendedName>
        <fullName evidence="6">GAIN-B domain-containing protein</fullName>
    </recommendedName>
</protein>
<dbReference type="PANTHER" id="PTHR45692">
    <property type="entry name" value="G_PROTEIN_RECEP_F2_4 DOMAIN-CONTAINING PROTEIN"/>
    <property type="match status" value="1"/>
</dbReference>
<proteinExistence type="predicted"/>
<dbReference type="InterPro" id="IPR057244">
    <property type="entry name" value="GAIN_B"/>
</dbReference>
<accession>A0A7R9QGZ6</accession>
<sequence>MNSKSTLRMLNNPIACGAANKDTFDWLLNNSNTGYLQIVPKVQHQFGITIGLIFPQILSIFDTFLYCDEIDINDIHDVIENTDGLTNQTLDNKGLKSIEDLKDVIIMIDKMSTYLQTNGEPIEPTVAMNISQHMVTLMSQVIDQNVWTDVKSAETVELASKLLKNKNRLHLGDRVECVFWDFIQSKWSSDGCHVMDSESNREITVCECNHLTNFAALMDTSGREDNNRSSISCEDMSVHRLFGSVLSVISDHEFMACICSSCPEIPLVLIAIC</sequence>
<dbReference type="PROSITE" id="PS50221">
    <property type="entry name" value="GAIN_B"/>
    <property type="match status" value="1"/>
</dbReference>
<dbReference type="Proteomes" id="UP000728032">
    <property type="component" value="Unassembled WGS sequence"/>
</dbReference>
<reference evidence="7" key="1">
    <citation type="submission" date="2020-11" db="EMBL/GenBank/DDBJ databases">
        <authorList>
            <person name="Tran Van P."/>
        </authorList>
    </citation>
    <scope>NUCLEOTIDE SEQUENCE</scope>
</reference>
<evidence type="ECO:0000256" key="1">
    <source>
        <dbReference type="ARBA" id="ARBA00004370"/>
    </source>
</evidence>
<keyword evidence="8" id="KW-1185">Reference proteome</keyword>
<dbReference type="OrthoDB" id="6437696at2759"/>
<dbReference type="Gene3D" id="2.60.220.50">
    <property type="match status" value="1"/>
</dbReference>
<dbReference type="InterPro" id="IPR046338">
    <property type="entry name" value="GAIN_dom_sf"/>
</dbReference>
<feature type="domain" description="GAIN-B" evidence="6">
    <location>
        <begin position="85"/>
        <end position="224"/>
    </location>
</feature>
<dbReference type="SMART" id="SM00303">
    <property type="entry name" value="GPS"/>
    <property type="match status" value="1"/>
</dbReference>
<keyword evidence="2" id="KW-0812">Transmembrane</keyword>
<gene>
    <name evidence="7" type="ORF">ONB1V03_LOCUS5181</name>
</gene>
<dbReference type="Pfam" id="PF01825">
    <property type="entry name" value="GPS"/>
    <property type="match status" value="1"/>
</dbReference>
<dbReference type="EMBL" id="CAJPVJ010002002">
    <property type="protein sequence ID" value="CAG2165642.1"/>
    <property type="molecule type" value="Genomic_DNA"/>
</dbReference>
<evidence type="ECO:0000256" key="4">
    <source>
        <dbReference type="ARBA" id="ARBA00023136"/>
    </source>
</evidence>
<dbReference type="AlphaFoldDB" id="A0A7R9QGZ6"/>
<evidence type="ECO:0000259" key="6">
    <source>
        <dbReference type="PROSITE" id="PS50221"/>
    </source>
</evidence>
<evidence type="ECO:0000313" key="8">
    <source>
        <dbReference type="Proteomes" id="UP000728032"/>
    </source>
</evidence>
<comment type="subcellular location">
    <subcellularLocation>
        <location evidence="1">Membrane</location>
    </subcellularLocation>
</comment>
<keyword evidence="4" id="KW-0472">Membrane</keyword>
<evidence type="ECO:0000256" key="3">
    <source>
        <dbReference type="ARBA" id="ARBA00022989"/>
    </source>
</evidence>
<dbReference type="PANTHER" id="PTHR45692:SF1">
    <property type="entry name" value="G-PROTEIN COUPLED RECEPTORS FAMILY 2 PROFILE 2 DOMAIN-CONTAINING PROTEIN"/>
    <property type="match status" value="1"/>
</dbReference>
<keyword evidence="3" id="KW-1133">Transmembrane helix</keyword>
<evidence type="ECO:0000256" key="2">
    <source>
        <dbReference type="ARBA" id="ARBA00022692"/>
    </source>
</evidence>
<organism evidence="7">
    <name type="scientific">Oppiella nova</name>
    <dbReference type="NCBI Taxonomy" id="334625"/>
    <lineage>
        <taxon>Eukaryota</taxon>
        <taxon>Metazoa</taxon>
        <taxon>Ecdysozoa</taxon>
        <taxon>Arthropoda</taxon>
        <taxon>Chelicerata</taxon>
        <taxon>Arachnida</taxon>
        <taxon>Acari</taxon>
        <taxon>Acariformes</taxon>
        <taxon>Sarcoptiformes</taxon>
        <taxon>Oribatida</taxon>
        <taxon>Brachypylina</taxon>
        <taxon>Oppioidea</taxon>
        <taxon>Oppiidae</taxon>
        <taxon>Oppiella</taxon>
    </lineage>
</organism>
<dbReference type="EMBL" id="OC916827">
    <property type="protein sequence ID" value="CAD7645386.1"/>
    <property type="molecule type" value="Genomic_DNA"/>
</dbReference>
<dbReference type="GO" id="GO:0016020">
    <property type="term" value="C:membrane"/>
    <property type="evidence" value="ECO:0007669"/>
    <property type="project" value="UniProtKB-SubCell"/>
</dbReference>
<evidence type="ECO:0000256" key="5">
    <source>
        <dbReference type="ARBA" id="ARBA00023157"/>
    </source>
</evidence>
<keyword evidence="5" id="KW-1015">Disulfide bond</keyword>
<name>A0A7R9QGZ6_9ACAR</name>